<proteinExistence type="predicted"/>
<geneLocation type="plasmid" evidence="2">
    <name>pgfj2</name>
</geneLocation>
<evidence type="ECO:0000313" key="1">
    <source>
        <dbReference type="EMBL" id="APV37744.1"/>
    </source>
</evidence>
<dbReference type="AlphaFoldDB" id="A0A1P8END8"/>
<dbReference type="KEGG" id="asol:BEN76_16995"/>
<protein>
    <submittedName>
        <fullName evidence="1">Uncharacterized protein</fullName>
    </submittedName>
</protein>
<reference evidence="1 2" key="1">
    <citation type="submission" date="2016-08" db="EMBL/GenBank/DDBJ databases">
        <title>Complete genome sequence of Acinetobacter baylyi strain GFJ2.</title>
        <authorList>
            <person name="Tabata M."/>
            <person name="Kuboki S."/>
            <person name="Gibu N."/>
            <person name="Kinouchi Y."/>
            <person name="Vangnai A."/>
            <person name="Kasai D."/>
            <person name="Fukuda M."/>
        </authorList>
    </citation>
    <scope>NUCLEOTIDE SEQUENCE [LARGE SCALE GENOMIC DNA]</scope>
    <source>
        <strain evidence="1 2">GFJ2</strain>
        <plasmid evidence="2">Plasmid pgfj2</plasmid>
    </source>
</reference>
<organism evidence="1 2">
    <name type="scientific">Acinetobacter soli</name>
    <dbReference type="NCBI Taxonomy" id="487316"/>
    <lineage>
        <taxon>Bacteria</taxon>
        <taxon>Pseudomonadati</taxon>
        <taxon>Pseudomonadota</taxon>
        <taxon>Gammaproteobacteria</taxon>
        <taxon>Moraxellales</taxon>
        <taxon>Moraxellaceae</taxon>
        <taxon>Acinetobacter</taxon>
    </lineage>
</organism>
<evidence type="ECO:0000313" key="2">
    <source>
        <dbReference type="Proteomes" id="UP000185674"/>
    </source>
</evidence>
<accession>A0A1P8END8</accession>
<keyword evidence="1" id="KW-0614">Plasmid</keyword>
<dbReference type="EMBL" id="CP016898">
    <property type="protein sequence ID" value="APV37744.1"/>
    <property type="molecule type" value="Genomic_DNA"/>
</dbReference>
<name>A0A1P8END8_9GAMM</name>
<dbReference type="Proteomes" id="UP000185674">
    <property type="component" value="Plasmid pGFJ2"/>
</dbReference>
<gene>
    <name evidence="1" type="ORF">BEN76_16995</name>
</gene>
<sequence>MTFNFNERTFSSTTIQTTTQEKIVADATRRLETIATQAMESKYWAGHNAADIQQLYRDLYNLGDLVKAHYFVEFKPHNNNDTRLFPLFEDNLSGFLVTETNLPIFQADYEQNKVGPLFFNTLNGIQIPDLQMSMIETKDARIMLSMQQWRELMVNDDGSLNPPASYAMEITVGMFSRQFGLEYKPYQNTYLVGPLLGGIDDLAARSYESTTIPLSFTNLRPFFLNQ</sequence>